<comment type="subcellular location">
    <subcellularLocation>
        <location evidence="1">Membrane</location>
        <topology evidence="1">Multi-pass membrane protein</topology>
    </subcellularLocation>
</comment>
<accession>A0ABN9U2Z9</accession>
<evidence type="ECO:0000256" key="3">
    <source>
        <dbReference type="ARBA" id="ARBA00022989"/>
    </source>
</evidence>
<evidence type="ECO:0000313" key="8">
    <source>
        <dbReference type="Proteomes" id="UP001189429"/>
    </source>
</evidence>
<evidence type="ECO:0000256" key="1">
    <source>
        <dbReference type="ARBA" id="ARBA00004141"/>
    </source>
</evidence>
<evidence type="ECO:0000256" key="4">
    <source>
        <dbReference type="ARBA" id="ARBA00023136"/>
    </source>
</evidence>
<sequence length="392" mass="44122">MFILSVDPRCRVDPSYFFSRAAFLTTLWVLFLGLYVIDYKWEVLPFIGEQPGARESGHYVIYPVTLLVLTAMVFLWPSQICRNRYKASVVSSVCRCILAPLYTVDFCDNIVGDVLTSLAKPLQDLPAAVCYLTSAHPQTDEAVERFILKGDTCPDFSHNLILPLIAGLPYLFRAMQCVRRWVDTREMRHLYNLGKYCASLLVVVVTYAGLQTGTVVATSLFATVYAGAWDLMFDWGLSRDELVSSAGAEVEKRLSNRKSTRGPEVVATATAHAIKPERVEKPARHFPRRVYWACGLVDILARFSWVITLMPIKIITHNITYRVLLVMAISSVEIVRRSVWAILRTEYEQIANGGGFRALLWVPSKLNQGDKHRAPRRSTRALAKTPLLEGGS</sequence>
<keyword evidence="8" id="KW-1185">Reference proteome</keyword>
<dbReference type="PROSITE" id="PS51380">
    <property type="entry name" value="EXS"/>
    <property type="match status" value="1"/>
</dbReference>
<organism evidence="7 8">
    <name type="scientific">Prorocentrum cordatum</name>
    <dbReference type="NCBI Taxonomy" id="2364126"/>
    <lineage>
        <taxon>Eukaryota</taxon>
        <taxon>Sar</taxon>
        <taxon>Alveolata</taxon>
        <taxon>Dinophyceae</taxon>
        <taxon>Prorocentrales</taxon>
        <taxon>Prorocentraceae</taxon>
        <taxon>Prorocentrum</taxon>
    </lineage>
</organism>
<dbReference type="Pfam" id="PF03124">
    <property type="entry name" value="EXS"/>
    <property type="match status" value="1"/>
</dbReference>
<gene>
    <name evidence="7" type="ORF">PCOR1329_LOCUS44533</name>
</gene>
<dbReference type="Proteomes" id="UP001189429">
    <property type="component" value="Unassembled WGS sequence"/>
</dbReference>
<feature type="transmembrane region" description="Helical" evidence="5">
    <location>
        <begin position="57"/>
        <end position="76"/>
    </location>
</feature>
<keyword evidence="4 5" id="KW-0472">Membrane</keyword>
<evidence type="ECO:0000256" key="2">
    <source>
        <dbReference type="ARBA" id="ARBA00022692"/>
    </source>
</evidence>
<feature type="transmembrane region" description="Helical" evidence="5">
    <location>
        <begin position="21"/>
        <end position="37"/>
    </location>
</feature>
<dbReference type="EMBL" id="CAUYUJ010015353">
    <property type="protein sequence ID" value="CAK0852887.1"/>
    <property type="molecule type" value="Genomic_DNA"/>
</dbReference>
<dbReference type="InterPro" id="IPR004342">
    <property type="entry name" value="EXS_C"/>
</dbReference>
<feature type="domain" description="EXS" evidence="6">
    <location>
        <begin position="153"/>
        <end position="376"/>
    </location>
</feature>
<evidence type="ECO:0000313" key="7">
    <source>
        <dbReference type="EMBL" id="CAK0852887.1"/>
    </source>
</evidence>
<evidence type="ECO:0000256" key="5">
    <source>
        <dbReference type="SAM" id="Phobius"/>
    </source>
</evidence>
<evidence type="ECO:0000259" key="6">
    <source>
        <dbReference type="PROSITE" id="PS51380"/>
    </source>
</evidence>
<dbReference type="PANTHER" id="PTHR10783:SF103">
    <property type="entry name" value="SOLUTE CARRIER FAMILY 53 MEMBER 1"/>
    <property type="match status" value="1"/>
</dbReference>
<comment type="caution">
    <text evidence="7">The sequence shown here is derived from an EMBL/GenBank/DDBJ whole genome shotgun (WGS) entry which is preliminary data.</text>
</comment>
<protein>
    <recommendedName>
        <fullName evidence="6">EXS domain-containing protein</fullName>
    </recommendedName>
</protein>
<reference evidence="7" key="1">
    <citation type="submission" date="2023-10" db="EMBL/GenBank/DDBJ databases">
        <authorList>
            <person name="Chen Y."/>
            <person name="Shah S."/>
            <person name="Dougan E. K."/>
            <person name="Thang M."/>
            <person name="Chan C."/>
        </authorList>
    </citation>
    <scope>NUCLEOTIDE SEQUENCE [LARGE SCALE GENOMIC DNA]</scope>
</reference>
<keyword evidence="3 5" id="KW-1133">Transmembrane helix</keyword>
<proteinExistence type="predicted"/>
<dbReference type="PANTHER" id="PTHR10783">
    <property type="entry name" value="XENOTROPIC AND POLYTROPIC RETROVIRUS RECEPTOR 1-RELATED"/>
    <property type="match status" value="1"/>
</dbReference>
<name>A0ABN9U2Z9_9DINO</name>
<keyword evidence="2 5" id="KW-0812">Transmembrane</keyword>